<keyword evidence="2" id="KW-1185">Reference proteome</keyword>
<organism evidence="1 2">
    <name type="scientific">Dermatophagoides pteronyssinus</name>
    <name type="common">European house dust mite</name>
    <dbReference type="NCBI Taxonomy" id="6956"/>
    <lineage>
        <taxon>Eukaryota</taxon>
        <taxon>Metazoa</taxon>
        <taxon>Ecdysozoa</taxon>
        <taxon>Arthropoda</taxon>
        <taxon>Chelicerata</taxon>
        <taxon>Arachnida</taxon>
        <taxon>Acari</taxon>
        <taxon>Acariformes</taxon>
        <taxon>Sarcoptiformes</taxon>
        <taxon>Astigmata</taxon>
        <taxon>Psoroptidia</taxon>
        <taxon>Analgoidea</taxon>
        <taxon>Pyroglyphidae</taxon>
        <taxon>Dermatophagoidinae</taxon>
        <taxon>Dermatophagoides</taxon>
    </lineage>
</organism>
<sequence length="84" mass="9656">MEAIDDTIDDDSMFITFFIDCFVATDYHWFLIDCVEKDGSKSGVKTVIICDVDEGRQSLSSILSLLFSRKKNLWSKSTRNLHDQ</sequence>
<accession>A0ABQ8JDF7</accession>
<reference evidence="1 2" key="2">
    <citation type="journal article" date="2022" name="Mol. Biol. Evol.">
        <title>Comparative Genomics Reveals Insights into the Divergent Evolution of Astigmatic Mites and Household Pest Adaptations.</title>
        <authorList>
            <person name="Xiong Q."/>
            <person name="Wan A.T."/>
            <person name="Liu X."/>
            <person name="Fung C.S."/>
            <person name="Xiao X."/>
            <person name="Malainual N."/>
            <person name="Hou J."/>
            <person name="Wang L."/>
            <person name="Wang M."/>
            <person name="Yang K.Y."/>
            <person name="Cui Y."/>
            <person name="Leung E.L."/>
            <person name="Nong W."/>
            <person name="Shin S.K."/>
            <person name="Au S.W."/>
            <person name="Jeong K.Y."/>
            <person name="Chew F.T."/>
            <person name="Hui J.H."/>
            <person name="Leung T.F."/>
            <person name="Tungtrongchitr A."/>
            <person name="Zhong N."/>
            <person name="Liu Z."/>
            <person name="Tsui S.K."/>
        </authorList>
    </citation>
    <scope>NUCLEOTIDE SEQUENCE [LARGE SCALE GENOMIC DNA]</scope>
    <source>
        <strain evidence="1">Derp</strain>
    </source>
</reference>
<dbReference type="Proteomes" id="UP000887458">
    <property type="component" value="Unassembled WGS sequence"/>
</dbReference>
<name>A0ABQ8JDF7_DERPT</name>
<evidence type="ECO:0000313" key="1">
    <source>
        <dbReference type="EMBL" id="KAH9420639.1"/>
    </source>
</evidence>
<dbReference type="EMBL" id="NJHN03000047">
    <property type="protein sequence ID" value="KAH9420639.1"/>
    <property type="molecule type" value="Genomic_DNA"/>
</dbReference>
<gene>
    <name evidence="1" type="ORF">DERP_001067</name>
</gene>
<evidence type="ECO:0000313" key="2">
    <source>
        <dbReference type="Proteomes" id="UP000887458"/>
    </source>
</evidence>
<proteinExistence type="predicted"/>
<evidence type="ECO:0008006" key="3">
    <source>
        <dbReference type="Google" id="ProtNLM"/>
    </source>
</evidence>
<comment type="caution">
    <text evidence="1">The sequence shown here is derived from an EMBL/GenBank/DDBJ whole genome shotgun (WGS) entry which is preliminary data.</text>
</comment>
<protein>
    <recommendedName>
        <fullName evidence="3">MULE transposase domain-containing protein</fullName>
    </recommendedName>
</protein>
<reference evidence="1 2" key="1">
    <citation type="journal article" date="2018" name="J. Allergy Clin. Immunol.">
        <title>High-quality assembly of Dermatophagoides pteronyssinus genome and transcriptome reveals a wide range of novel allergens.</title>
        <authorList>
            <person name="Liu X.Y."/>
            <person name="Yang K.Y."/>
            <person name="Wang M.Q."/>
            <person name="Kwok J.S."/>
            <person name="Zeng X."/>
            <person name="Yang Z."/>
            <person name="Xiao X.J."/>
            <person name="Lau C.P."/>
            <person name="Li Y."/>
            <person name="Huang Z.M."/>
            <person name="Ba J.G."/>
            <person name="Yim A.K."/>
            <person name="Ouyang C.Y."/>
            <person name="Ngai S.M."/>
            <person name="Chan T.F."/>
            <person name="Leung E.L."/>
            <person name="Liu L."/>
            <person name="Liu Z.G."/>
            <person name="Tsui S.K."/>
        </authorList>
    </citation>
    <scope>NUCLEOTIDE SEQUENCE [LARGE SCALE GENOMIC DNA]</scope>
    <source>
        <strain evidence="1">Derp</strain>
    </source>
</reference>